<evidence type="ECO:0000256" key="1">
    <source>
        <dbReference type="ARBA" id="ARBA00004123"/>
    </source>
</evidence>
<evidence type="ECO:0000259" key="4">
    <source>
        <dbReference type="SMART" id="SM00717"/>
    </source>
</evidence>
<feature type="region of interest" description="Disordered" evidence="3">
    <location>
        <begin position="619"/>
        <end position="642"/>
    </location>
</feature>
<keyword evidence="6" id="KW-1185">Reference proteome</keyword>
<dbReference type="OrthoDB" id="272624at2759"/>
<feature type="compositionally biased region" description="Polar residues" evidence="3">
    <location>
        <begin position="12"/>
        <end position="24"/>
    </location>
</feature>
<dbReference type="AlphaFoldDB" id="A0A1J1HSU4"/>
<dbReference type="InterPro" id="IPR009057">
    <property type="entry name" value="Homeodomain-like_sf"/>
</dbReference>
<proteinExistence type="predicted"/>
<dbReference type="GO" id="GO:0000126">
    <property type="term" value="C:transcription factor TFIIIB complex"/>
    <property type="evidence" value="ECO:0007669"/>
    <property type="project" value="TreeGrafter"/>
</dbReference>
<dbReference type="Pfam" id="PF15963">
    <property type="entry name" value="Myb_DNA-bind_7"/>
    <property type="match status" value="1"/>
</dbReference>
<feature type="coiled-coil region" evidence="2">
    <location>
        <begin position="439"/>
        <end position="501"/>
    </location>
</feature>
<dbReference type="STRING" id="568069.A0A1J1HSU4"/>
<dbReference type="InterPro" id="IPR001005">
    <property type="entry name" value="SANT/Myb"/>
</dbReference>
<feature type="compositionally biased region" description="Basic and acidic residues" evidence="3">
    <location>
        <begin position="25"/>
        <end position="52"/>
    </location>
</feature>
<dbReference type="SUPFAM" id="SSF46689">
    <property type="entry name" value="Homeodomain-like"/>
    <property type="match status" value="1"/>
</dbReference>
<comment type="subcellular location">
    <subcellularLocation>
        <location evidence="1">Nucleus</location>
    </subcellularLocation>
</comment>
<sequence>MQRRARIKAVANLSSTRRATNKNSGSKETESQINESEKERNCKTSNKDEEPFTKLPFKAENSEVDSNEAAINIIEKKVEAISTNEIAEERNECNTQNNQISCHQSSENAFETFKTPLHMPTESTGPVSQPVNKFRRFKLAPLLVPSRTLTKPQILDENNVEENNTETPKEKEVISGIKEHEKIGEFTTPSPAKSSVTINHNIHYPETPQSPFHHHPFAHSRIRTESLCSIKSMRDGTLANLQPRKNIRTEDQKIIDVKRESRERLSNKDLDKSQLRMFDMIYFNPQNNPMKARSPHKNDYKQKNLEIMKEESPAPPVVKEASQVIVPQLRLNANGEMVLDETSLVVENEQQKQNRILLASTNVVYDDDLSGSYGYYKRQQRTKEWSHEETVKFYRCLNTVGTDFSLMLNLFPNRSRRDLKLKFKREERSNPQLIDKALLKHNTFDLEELQRDLDKEEEERRKDLEAKSNSEVKAIVKRQILKKQEEKLKAQREQKSKIEKILNDGEFAINVVDKVQQEAKENFQMPSSVSVNQAKDKSSKRKYTIETISSNEVVKVIHNENSSTVFSISHINQHNLEIPLDCFESLNKKTKPSEDLFALKANETVDSENVESVEEITQQKSSQIYASDSQKSKETDEIPSFEETNTSDNTLVINQVIDQIPEDSILGSSAENDQITNDFVAVSEKKEAIPKCRKKKIKPTLLSRQRQSGIKIKHEEGNLLVDIHPTNSEQSTEVTIDGSLSESKDEISIENPQCSVSPKLESFDEEAFLNSLNLENLVLVEAQRGRENVYEVHEIDPVSGNICDEPINLPAKYVDLMISLLQQQEEAESIG</sequence>
<dbReference type="GO" id="GO:0001156">
    <property type="term" value="F:TFIIIC-class transcription factor complex binding"/>
    <property type="evidence" value="ECO:0007669"/>
    <property type="project" value="TreeGrafter"/>
</dbReference>
<dbReference type="EMBL" id="CVRI01000020">
    <property type="protein sequence ID" value="CRK91144.1"/>
    <property type="molecule type" value="Genomic_DNA"/>
</dbReference>
<reference evidence="5 6" key="1">
    <citation type="submission" date="2015-04" db="EMBL/GenBank/DDBJ databases">
        <authorList>
            <person name="Syromyatnikov M.Y."/>
            <person name="Popov V.N."/>
        </authorList>
    </citation>
    <scope>NUCLEOTIDE SEQUENCE [LARGE SCALE GENOMIC DNA]</scope>
</reference>
<feature type="region of interest" description="Disordered" evidence="3">
    <location>
        <begin position="1"/>
        <end position="63"/>
    </location>
</feature>
<dbReference type="GO" id="GO:0070898">
    <property type="term" value="P:RNA polymerase III preinitiation complex assembly"/>
    <property type="evidence" value="ECO:0007669"/>
    <property type="project" value="TreeGrafter"/>
</dbReference>
<dbReference type="SMART" id="SM00717">
    <property type="entry name" value="SANT"/>
    <property type="match status" value="1"/>
</dbReference>
<evidence type="ECO:0000313" key="6">
    <source>
        <dbReference type="Proteomes" id="UP000183832"/>
    </source>
</evidence>
<gene>
    <name evidence="5" type="ORF">CLUMA_CG004830</name>
</gene>
<feature type="compositionally biased region" description="Polar residues" evidence="3">
    <location>
        <begin position="619"/>
        <end position="629"/>
    </location>
</feature>
<dbReference type="GO" id="GO:0005634">
    <property type="term" value="C:nucleus"/>
    <property type="evidence" value="ECO:0007669"/>
    <property type="project" value="UniProtKB-SubCell"/>
</dbReference>
<evidence type="ECO:0000313" key="5">
    <source>
        <dbReference type="EMBL" id="CRK91144.1"/>
    </source>
</evidence>
<dbReference type="PANTHER" id="PTHR22929:SF0">
    <property type="entry name" value="TRANSCRIPTION FACTOR TFIIIB COMPONENT B'' HOMOLOG"/>
    <property type="match status" value="1"/>
</dbReference>
<dbReference type="InterPro" id="IPR039467">
    <property type="entry name" value="TFIIIB_B''_Myb"/>
</dbReference>
<dbReference type="CDD" id="cd00167">
    <property type="entry name" value="SANT"/>
    <property type="match status" value="1"/>
</dbReference>
<dbReference type="Proteomes" id="UP000183832">
    <property type="component" value="Unassembled WGS sequence"/>
</dbReference>
<protein>
    <submittedName>
        <fullName evidence="5">CLUMA_CG004830, isoform A</fullName>
    </submittedName>
</protein>
<evidence type="ECO:0000256" key="2">
    <source>
        <dbReference type="SAM" id="Coils"/>
    </source>
</evidence>
<keyword evidence="2" id="KW-0175">Coiled coil</keyword>
<evidence type="ECO:0000256" key="3">
    <source>
        <dbReference type="SAM" id="MobiDB-lite"/>
    </source>
</evidence>
<name>A0A1J1HSU4_9DIPT</name>
<dbReference type="PANTHER" id="PTHR22929">
    <property type="entry name" value="RNA POLYMERASE III TRANSCRIPTION INITIATION FACTOR B"/>
    <property type="match status" value="1"/>
</dbReference>
<organism evidence="5 6">
    <name type="scientific">Clunio marinus</name>
    <dbReference type="NCBI Taxonomy" id="568069"/>
    <lineage>
        <taxon>Eukaryota</taxon>
        <taxon>Metazoa</taxon>
        <taxon>Ecdysozoa</taxon>
        <taxon>Arthropoda</taxon>
        <taxon>Hexapoda</taxon>
        <taxon>Insecta</taxon>
        <taxon>Pterygota</taxon>
        <taxon>Neoptera</taxon>
        <taxon>Endopterygota</taxon>
        <taxon>Diptera</taxon>
        <taxon>Nematocera</taxon>
        <taxon>Chironomoidea</taxon>
        <taxon>Chironomidae</taxon>
        <taxon>Clunio</taxon>
    </lineage>
</organism>
<feature type="domain" description="Myb-like" evidence="4">
    <location>
        <begin position="381"/>
        <end position="429"/>
    </location>
</feature>
<accession>A0A1J1HSU4</accession>